<evidence type="ECO:0000256" key="3">
    <source>
        <dbReference type="SAM" id="MobiDB-lite"/>
    </source>
</evidence>
<evidence type="ECO:0000259" key="4">
    <source>
        <dbReference type="Pfam" id="PF12776"/>
    </source>
</evidence>
<dbReference type="PANTHER" id="PTHR46250:SF15">
    <property type="entry name" value="OS01G0523800 PROTEIN"/>
    <property type="match status" value="1"/>
</dbReference>
<reference evidence="6" key="1">
    <citation type="submission" date="2024-03" db="EMBL/GenBank/DDBJ databases">
        <title>WGS assembly of Saponaria officinalis var. Norfolk2.</title>
        <authorList>
            <person name="Jenkins J."/>
            <person name="Shu S."/>
            <person name="Grimwood J."/>
            <person name="Barry K."/>
            <person name="Goodstein D."/>
            <person name="Schmutz J."/>
            <person name="Leebens-Mack J."/>
            <person name="Osbourn A."/>
        </authorList>
    </citation>
    <scope>NUCLEOTIDE SEQUENCE [LARGE SCALE GENOMIC DNA]</scope>
    <source>
        <strain evidence="6">JIC</strain>
    </source>
</reference>
<dbReference type="AlphaFoldDB" id="A0AAW1H3P3"/>
<dbReference type="InterPro" id="IPR024752">
    <property type="entry name" value="Myb/SANT-like_dom"/>
</dbReference>
<feature type="domain" description="Myb/SANT-like" evidence="4">
    <location>
        <begin position="272"/>
        <end position="368"/>
    </location>
</feature>
<evidence type="ECO:0000256" key="2">
    <source>
        <dbReference type="ARBA" id="ARBA00022723"/>
    </source>
</evidence>
<gene>
    <name evidence="6" type="ORF">RND81_13G079600</name>
</gene>
<comment type="cofactor">
    <cofactor evidence="1">
        <name>a divalent metal cation</name>
        <dbReference type="ChEBI" id="CHEBI:60240"/>
    </cofactor>
</comment>
<dbReference type="Pfam" id="PF13359">
    <property type="entry name" value="DDE_Tnp_4"/>
    <property type="match status" value="1"/>
</dbReference>
<keyword evidence="2" id="KW-0479">Metal-binding</keyword>
<name>A0AAW1H3P3_SAPOF</name>
<dbReference type="PANTHER" id="PTHR46250">
    <property type="entry name" value="MYB/SANT-LIKE DNA-BINDING DOMAIN PROTEIN-RELATED"/>
    <property type="match status" value="1"/>
</dbReference>
<protein>
    <recommendedName>
        <fullName evidence="8">Myb/SANT-like domain-containing protein</fullName>
    </recommendedName>
</protein>
<feature type="domain" description="DDE Tnp4" evidence="5">
    <location>
        <begin position="78"/>
        <end position="198"/>
    </location>
</feature>
<dbReference type="EMBL" id="JBDFQZ010000013">
    <property type="protein sequence ID" value="KAK9668703.1"/>
    <property type="molecule type" value="Genomic_DNA"/>
</dbReference>
<accession>A0AAW1H3P3</accession>
<dbReference type="InterPro" id="IPR027806">
    <property type="entry name" value="HARBI1_dom"/>
</dbReference>
<evidence type="ECO:0000313" key="7">
    <source>
        <dbReference type="Proteomes" id="UP001443914"/>
    </source>
</evidence>
<keyword evidence="7" id="KW-1185">Reference proteome</keyword>
<evidence type="ECO:0008006" key="8">
    <source>
        <dbReference type="Google" id="ProtNLM"/>
    </source>
</evidence>
<proteinExistence type="predicted"/>
<sequence length="573" mass="63999">MVRDVGGLSGTKNMSLEEIVAANGETVSRQFHACLMAILKLHNNCLGALDGTMISVNVPYLDRAKYRTRKGNLTMNVLGGSVHDGRILRDAIARPNGLKVPKGNLRLCYYLCDGGYTNGDGFLAPYRGHLYHLREWNNGSHRPQNGEEFFNLKHAQARNVIERCFGLLKGRWGILRSPSWFSLQTHGRIVLACALLHNLVKKFMSPESFDDDELYEEIESDGDGSDDDDEVEYITTINVTPSWTNWRDTLALNMMDESSASGGGRGRNKRFWSLEEDKALVAALSDLASDPHWKCDNGFRNGYMIRLEEVINKAIPGCGLKAIPHIDSRLKTLGTKFRAIVQMLGTSGFKWDDEKHMISVERSVYDEYCKAHPNCKNLYGHAFPHLNALIEIYGKDYATGKPAEGFVEAIENMEKSAPQQVLIDSSDDDDVIVSANETQTVESVHPKKKVKGKNTSTWKRGKKEREGANTSELDSLQSFMNDMNVHLSTMANAIACANEHDKEEAEMKKKENGMRTNVLNDLLSLEGVTTSQSLKVAHLLIEQPSKLILFYQCPDALKSMFIKELLGGSDDNA</sequence>
<dbReference type="Proteomes" id="UP001443914">
    <property type="component" value="Unassembled WGS sequence"/>
</dbReference>
<dbReference type="Pfam" id="PF12776">
    <property type="entry name" value="Myb_DNA-bind_3"/>
    <property type="match status" value="1"/>
</dbReference>
<dbReference type="GO" id="GO:0046872">
    <property type="term" value="F:metal ion binding"/>
    <property type="evidence" value="ECO:0007669"/>
    <property type="project" value="UniProtKB-KW"/>
</dbReference>
<evidence type="ECO:0000313" key="6">
    <source>
        <dbReference type="EMBL" id="KAK9668703.1"/>
    </source>
</evidence>
<comment type="caution">
    <text evidence="6">The sequence shown here is derived from an EMBL/GenBank/DDBJ whole genome shotgun (WGS) entry which is preliminary data.</text>
</comment>
<organism evidence="6 7">
    <name type="scientific">Saponaria officinalis</name>
    <name type="common">Common soapwort</name>
    <name type="synonym">Lychnis saponaria</name>
    <dbReference type="NCBI Taxonomy" id="3572"/>
    <lineage>
        <taxon>Eukaryota</taxon>
        <taxon>Viridiplantae</taxon>
        <taxon>Streptophyta</taxon>
        <taxon>Embryophyta</taxon>
        <taxon>Tracheophyta</taxon>
        <taxon>Spermatophyta</taxon>
        <taxon>Magnoliopsida</taxon>
        <taxon>eudicotyledons</taxon>
        <taxon>Gunneridae</taxon>
        <taxon>Pentapetalae</taxon>
        <taxon>Caryophyllales</taxon>
        <taxon>Caryophyllaceae</taxon>
        <taxon>Caryophylleae</taxon>
        <taxon>Saponaria</taxon>
    </lineage>
</organism>
<evidence type="ECO:0000256" key="1">
    <source>
        <dbReference type="ARBA" id="ARBA00001968"/>
    </source>
</evidence>
<feature type="region of interest" description="Disordered" evidence="3">
    <location>
        <begin position="445"/>
        <end position="473"/>
    </location>
</feature>
<evidence type="ECO:0000259" key="5">
    <source>
        <dbReference type="Pfam" id="PF13359"/>
    </source>
</evidence>